<dbReference type="GO" id="GO:0005524">
    <property type="term" value="F:ATP binding"/>
    <property type="evidence" value="ECO:0007669"/>
    <property type="project" value="UniProtKB-KW"/>
</dbReference>
<reference evidence="12" key="1">
    <citation type="submission" date="2021-06" db="EMBL/GenBank/DDBJ databases">
        <authorList>
            <person name="Gannon L."/>
            <person name="Redgwell R T."/>
            <person name="Michniewski S."/>
            <person name="Harrison D C."/>
            <person name="Millard A."/>
        </authorList>
    </citation>
    <scope>NUCLEOTIDE SEQUENCE</scope>
</reference>
<dbReference type="SUPFAM" id="SSF52374">
    <property type="entry name" value="Nucleotidylyl transferase"/>
    <property type="match status" value="1"/>
</dbReference>
<dbReference type="NCBIfam" id="TIGR00440">
    <property type="entry name" value="glnS"/>
    <property type="match status" value="1"/>
</dbReference>
<protein>
    <recommendedName>
        <fullName evidence="1">glutamine--tRNA ligase</fullName>
        <ecNumber evidence="1">6.1.1.18</ecNumber>
    </recommendedName>
</protein>
<dbReference type="FunFam" id="2.40.240.10:FF:000001">
    <property type="entry name" value="Glutamine--tRNA ligase"/>
    <property type="match status" value="1"/>
</dbReference>
<keyword evidence="3 12" id="KW-0436">Ligase</keyword>
<dbReference type="InterPro" id="IPR000924">
    <property type="entry name" value="Glu/Gln-tRNA-synth"/>
</dbReference>
<proteinExistence type="predicted"/>
<dbReference type="InterPro" id="IPR014729">
    <property type="entry name" value="Rossmann-like_a/b/a_fold"/>
</dbReference>
<dbReference type="InterPro" id="IPR050132">
    <property type="entry name" value="Gln/Glu-tRNA_Ligase"/>
</dbReference>
<feature type="domain" description="Glutamyl/glutaminyl-tRNA synthetase class Ib catalytic" evidence="9">
    <location>
        <begin position="20"/>
        <end position="329"/>
    </location>
</feature>
<evidence type="ECO:0000259" key="10">
    <source>
        <dbReference type="Pfam" id="PF03950"/>
    </source>
</evidence>
<evidence type="ECO:0000313" key="12">
    <source>
        <dbReference type="EMBL" id="CAG7579709.1"/>
    </source>
</evidence>
<dbReference type="PANTHER" id="PTHR43097:SF5">
    <property type="entry name" value="GLUTAMATE--TRNA LIGASE"/>
    <property type="match status" value="1"/>
</dbReference>
<dbReference type="NCBIfam" id="NF011291">
    <property type="entry name" value="PRK14703.1"/>
    <property type="match status" value="1"/>
</dbReference>
<evidence type="ECO:0000256" key="5">
    <source>
        <dbReference type="ARBA" id="ARBA00022840"/>
    </source>
</evidence>
<evidence type="ECO:0000256" key="3">
    <source>
        <dbReference type="ARBA" id="ARBA00022598"/>
    </source>
</evidence>
<dbReference type="PRINTS" id="PR00987">
    <property type="entry name" value="TRNASYNTHGLU"/>
</dbReference>
<dbReference type="EC" id="6.1.1.18" evidence="1"/>
<feature type="domain" description="tRNA synthetases class I (E and Q) anti-codon binding" evidence="11">
    <location>
        <begin position="449"/>
        <end position="517"/>
    </location>
</feature>
<keyword evidence="4" id="KW-0547">Nucleotide-binding</keyword>
<dbReference type="InterPro" id="IPR049437">
    <property type="entry name" value="tRNA-synt_1c_C2"/>
</dbReference>
<dbReference type="Gene3D" id="2.40.240.10">
    <property type="entry name" value="Ribosomal Protein L25, Chain P"/>
    <property type="match status" value="2"/>
</dbReference>
<dbReference type="EMBL" id="OU342829">
    <property type="protein sequence ID" value="CAG7579709.1"/>
    <property type="molecule type" value="Genomic_DNA"/>
</dbReference>
<dbReference type="GO" id="GO:0043039">
    <property type="term" value="P:tRNA aminoacylation"/>
    <property type="evidence" value="ECO:0007669"/>
    <property type="project" value="InterPro"/>
</dbReference>
<accession>A0A8D9FQE7</accession>
<evidence type="ECO:0000256" key="8">
    <source>
        <dbReference type="ARBA" id="ARBA00048270"/>
    </source>
</evidence>
<dbReference type="Pfam" id="PF20974">
    <property type="entry name" value="tRNA-synt_1c_C2"/>
    <property type="match status" value="1"/>
</dbReference>
<evidence type="ECO:0000256" key="2">
    <source>
        <dbReference type="ARBA" id="ARBA00022490"/>
    </source>
</evidence>
<name>A0A8D9FQE7_9VIRU</name>
<evidence type="ECO:0000259" key="9">
    <source>
        <dbReference type="Pfam" id="PF00749"/>
    </source>
</evidence>
<keyword evidence="6" id="KW-0648">Protein biosynthesis</keyword>
<dbReference type="SUPFAM" id="SSF50715">
    <property type="entry name" value="Ribosomal protein L25-like"/>
    <property type="match status" value="1"/>
</dbReference>
<organism evidence="12">
    <name type="scientific">uncultured marine phage</name>
    <dbReference type="NCBI Taxonomy" id="707152"/>
    <lineage>
        <taxon>Viruses</taxon>
        <taxon>environmental samples</taxon>
    </lineage>
</organism>
<dbReference type="InterPro" id="IPR001412">
    <property type="entry name" value="aa-tRNA-synth_I_CS"/>
</dbReference>
<dbReference type="PROSITE" id="PS00178">
    <property type="entry name" value="AA_TRNA_LIGASE_I"/>
    <property type="match status" value="1"/>
</dbReference>
<dbReference type="InterPro" id="IPR004514">
    <property type="entry name" value="Gln-tRNA-synth"/>
</dbReference>
<dbReference type="FunFam" id="3.40.50.620:FF:000037">
    <property type="entry name" value="Glutamine--tRNA ligase cytoplasmic"/>
    <property type="match status" value="1"/>
</dbReference>
<gene>
    <name evidence="12" type="primary">glnS</name>
    <name evidence="12" type="ORF">SLAVMIC_00041</name>
</gene>
<keyword evidence="5" id="KW-0067">ATP-binding</keyword>
<comment type="catalytic activity">
    <reaction evidence="8">
        <text>tRNA(Gln) + L-glutamine + ATP = L-glutaminyl-tRNA(Gln) + AMP + diphosphate</text>
        <dbReference type="Rhea" id="RHEA:20121"/>
        <dbReference type="Rhea" id="RHEA-COMP:9662"/>
        <dbReference type="Rhea" id="RHEA-COMP:9681"/>
        <dbReference type="ChEBI" id="CHEBI:30616"/>
        <dbReference type="ChEBI" id="CHEBI:33019"/>
        <dbReference type="ChEBI" id="CHEBI:58359"/>
        <dbReference type="ChEBI" id="CHEBI:78442"/>
        <dbReference type="ChEBI" id="CHEBI:78521"/>
        <dbReference type="ChEBI" id="CHEBI:456215"/>
        <dbReference type="EC" id="6.1.1.18"/>
    </reaction>
</comment>
<dbReference type="GO" id="GO:0004819">
    <property type="term" value="F:glutamine-tRNA ligase activity"/>
    <property type="evidence" value="ECO:0007669"/>
    <property type="project" value="UniProtKB-EC"/>
</dbReference>
<evidence type="ECO:0000256" key="6">
    <source>
        <dbReference type="ARBA" id="ARBA00022917"/>
    </source>
</evidence>
<dbReference type="InterPro" id="IPR011035">
    <property type="entry name" value="Ribosomal_bL25/Gln-tRNA_synth"/>
</dbReference>
<dbReference type="Pfam" id="PF00749">
    <property type="entry name" value="tRNA-synt_1c"/>
    <property type="match status" value="1"/>
</dbReference>
<dbReference type="Pfam" id="PF03950">
    <property type="entry name" value="tRNA-synt_1c_C"/>
    <property type="match status" value="1"/>
</dbReference>
<keyword evidence="2" id="KW-0963">Cytoplasm</keyword>
<dbReference type="InterPro" id="IPR020058">
    <property type="entry name" value="Glu/Gln-tRNA-synth_Ib_cat-dom"/>
</dbReference>
<dbReference type="Gene3D" id="3.40.50.620">
    <property type="entry name" value="HUPs"/>
    <property type="match status" value="1"/>
</dbReference>
<feature type="domain" description="Glutamyl/glutaminyl-tRNA synthetase class Ib anti-codon binding" evidence="10">
    <location>
        <begin position="332"/>
        <end position="432"/>
    </location>
</feature>
<evidence type="ECO:0000256" key="1">
    <source>
        <dbReference type="ARBA" id="ARBA00012836"/>
    </source>
</evidence>
<dbReference type="InterPro" id="IPR020059">
    <property type="entry name" value="Glu/Gln-tRNA-synth_Ib_codon-bd"/>
</dbReference>
<sequence length="535" mass="62107">MENTRKNFIEEIIDNDGKEIITRFPPEPNGYLHIGHAKSICLNFGLGEKYNRPYNLRFDDTNPAAEDSEYVNSIIEDVKWLGFKPTEIKYTSDYFDFIHDCAITLIKKGLAYVDDSTSEEIAEMKGTPTEPGVDSPFKSRSVEENLDLFERMKNGEFEEGSKVLRANIDMSSSNMILRDPVLYRIINSDHHHVGDKWKVYPMYDMAHPLGDYMENITHSICTLEFEVHRPLYEWVLNNCDLTNSHPKQIEFARLNITNNIMSKRKLLELVKGGLVDGWDDPRMPTISGLRRRGYTPESIKNFCERVGVARRDSLIDYKLLEFSVREDLNKRAMRIMGVMNPLKVTITNYPEGEVEFLEAKNNPEDETMGTRMIPFSRNLYIEKEDFMENAPRKFFRLSNDKEVRFKYAYYITCNEVIKDENGEVIELKCTYDPTTKGGWSDDGRKIKGTLHWVSADHCIEKEVRLYDKMYENEDPGDSLEDFNHNSLEVVSAKLEPEIDNIGIIPLQFERIGYFIKDSKSDSINRTVSLRENKGK</sequence>
<keyword evidence="7" id="KW-0030">Aminoacyl-tRNA synthetase</keyword>
<evidence type="ECO:0000256" key="4">
    <source>
        <dbReference type="ARBA" id="ARBA00022741"/>
    </source>
</evidence>
<dbReference type="PANTHER" id="PTHR43097">
    <property type="entry name" value="GLUTAMINE-TRNA LIGASE"/>
    <property type="match status" value="1"/>
</dbReference>
<evidence type="ECO:0000259" key="11">
    <source>
        <dbReference type="Pfam" id="PF20974"/>
    </source>
</evidence>
<dbReference type="InterPro" id="IPR020056">
    <property type="entry name" value="Rbsml_bL25/Gln-tRNA_synth_N"/>
</dbReference>
<evidence type="ECO:0000256" key="7">
    <source>
        <dbReference type="ARBA" id="ARBA00023146"/>
    </source>
</evidence>